<protein>
    <submittedName>
        <fullName evidence="1">Uncharacterized protein</fullName>
    </submittedName>
</protein>
<evidence type="ECO:0000313" key="2">
    <source>
        <dbReference type="Proteomes" id="UP001627154"/>
    </source>
</evidence>
<evidence type="ECO:0000313" key="1">
    <source>
        <dbReference type="EMBL" id="KAL3394464.1"/>
    </source>
</evidence>
<gene>
    <name evidence="1" type="ORF">TKK_011468</name>
</gene>
<organism evidence="1 2">
    <name type="scientific">Trichogramma kaykai</name>
    <dbReference type="NCBI Taxonomy" id="54128"/>
    <lineage>
        <taxon>Eukaryota</taxon>
        <taxon>Metazoa</taxon>
        <taxon>Ecdysozoa</taxon>
        <taxon>Arthropoda</taxon>
        <taxon>Hexapoda</taxon>
        <taxon>Insecta</taxon>
        <taxon>Pterygota</taxon>
        <taxon>Neoptera</taxon>
        <taxon>Endopterygota</taxon>
        <taxon>Hymenoptera</taxon>
        <taxon>Apocrita</taxon>
        <taxon>Proctotrupomorpha</taxon>
        <taxon>Chalcidoidea</taxon>
        <taxon>Trichogrammatidae</taxon>
        <taxon>Trichogramma</taxon>
    </lineage>
</organism>
<comment type="caution">
    <text evidence="1">The sequence shown here is derived from an EMBL/GenBank/DDBJ whole genome shotgun (WGS) entry which is preliminary data.</text>
</comment>
<reference evidence="1 2" key="1">
    <citation type="journal article" date="2024" name="bioRxiv">
        <title>A reference genome for Trichogramma kaykai: A tiny desert-dwelling parasitoid wasp with competing sex-ratio distorters.</title>
        <authorList>
            <person name="Culotta J."/>
            <person name="Lindsey A.R."/>
        </authorList>
    </citation>
    <scope>NUCLEOTIDE SEQUENCE [LARGE SCALE GENOMIC DNA]</scope>
    <source>
        <strain evidence="1 2">KSX58</strain>
    </source>
</reference>
<sequence length="179" mass="20844">MPFERKNKEEKEIAVATTSNKNLPLTLAIQNQLHNAHIRENLVLGIASYYTFGPIENNDITSFILHRHLPSINMSEQTFKYKHLTFANKKYQEGTVVFFNVDDDEPQFGIISSLYKTGQHISLRIECMNTLRFNKHYHAYEVDLTNKFAFIDFEKLPKIAPVLLIKKTGKNYVITRHDL</sequence>
<dbReference type="AlphaFoldDB" id="A0ABD2WNL1"/>
<dbReference type="EMBL" id="JBJJXI010000092">
    <property type="protein sequence ID" value="KAL3394464.1"/>
    <property type="molecule type" value="Genomic_DNA"/>
</dbReference>
<name>A0ABD2WNL1_9HYME</name>
<dbReference type="Proteomes" id="UP001627154">
    <property type="component" value="Unassembled WGS sequence"/>
</dbReference>
<keyword evidence="2" id="KW-1185">Reference proteome</keyword>
<proteinExistence type="predicted"/>
<accession>A0ABD2WNL1</accession>